<evidence type="ECO:0000313" key="3">
    <source>
        <dbReference type="Proteomes" id="UP000324222"/>
    </source>
</evidence>
<proteinExistence type="predicted"/>
<sequence length="117" mass="13015">MLPSTERVNTQTKHRKHTKPTPQHSRIKHFFYRVPDWSINTSFPDVTNQRGDKHSPYTASASTRLTTAIHGSGVLFLLLRRAAGPCDERRDSRELERVGLMAGEGVRGSDGDEGTAG</sequence>
<feature type="compositionally biased region" description="Polar residues" evidence="1">
    <location>
        <begin position="1"/>
        <end position="11"/>
    </location>
</feature>
<evidence type="ECO:0000313" key="2">
    <source>
        <dbReference type="EMBL" id="MPC70103.1"/>
    </source>
</evidence>
<comment type="caution">
    <text evidence="2">The sequence shown here is derived from an EMBL/GenBank/DDBJ whole genome shotgun (WGS) entry which is preliminary data.</text>
</comment>
<protein>
    <submittedName>
        <fullName evidence="2">Uncharacterized protein</fullName>
    </submittedName>
</protein>
<organism evidence="2 3">
    <name type="scientific">Portunus trituberculatus</name>
    <name type="common">Swimming crab</name>
    <name type="synonym">Neptunus trituberculatus</name>
    <dbReference type="NCBI Taxonomy" id="210409"/>
    <lineage>
        <taxon>Eukaryota</taxon>
        <taxon>Metazoa</taxon>
        <taxon>Ecdysozoa</taxon>
        <taxon>Arthropoda</taxon>
        <taxon>Crustacea</taxon>
        <taxon>Multicrustacea</taxon>
        <taxon>Malacostraca</taxon>
        <taxon>Eumalacostraca</taxon>
        <taxon>Eucarida</taxon>
        <taxon>Decapoda</taxon>
        <taxon>Pleocyemata</taxon>
        <taxon>Brachyura</taxon>
        <taxon>Eubrachyura</taxon>
        <taxon>Portunoidea</taxon>
        <taxon>Portunidae</taxon>
        <taxon>Portuninae</taxon>
        <taxon>Portunus</taxon>
    </lineage>
</organism>
<dbReference type="Proteomes" id="UP000324222">
    <property type="component" value="Unassembled WGS sequence"/>
</dbReference>
<accession>A0A5B7HIT1</accession>
<reference evidence="2 3" key="1">
    <citation type="submission" date="2019-05" db="EMBL/GenBank/DDBJ databases">
        <title>Another draft genome of Portunus trituberculatus and its Hox gene families provides insights of decapod evolution.</title>
        <authorList>
            <person name="Jeong J.-H."/>
            <person name="Song I."/>
            <person name="Kim S."/>
            <person name="Choi T."/>
            <person name="Kim D."/>
            <person name="Ryu S."/>
            <person name="Kim W."/>
        </authorList>
    </citation>
    <scope>NUCLEOTIDE SEQUENCE [LARGE SCALE GENOMIC DNA]</scope>
    <source>
        <tissue evidence="2">Muscle</tissue>
    </source>
</reference>
<dbReference type="AlphaFoldDB" id="A0A5B7HIT1"/>
<name>A0A5B7HIT1_PORTR</name>
<dbReference type="EMBL" id="VSRR010030539">
    <property type="protein sequence ID" value="MPC70103.1"/>
    <property type="molecule type" value="Genomic_DNA"/>
</dbReference>
<feature type="compositionally biased region" description="Basic residues" evidence="1">
    <location>
        <begin position="12"/>
        <end position="27"/>
    </location>
</feature>
<feature type="region of interest" description="Disordered" evidence="1">
    <location>
        <begin position="95"/>
        <end position="117"/>
    </location>
</feature>
<keyword evidence="3" id="KW-1185">Reference proteome</keyword>
<gene>
    <name evidence="2" type="ORF">E2C01_064341</name>
</gene>
<evidence type="ECO:0000256" key="1">
    <source>
        <dbReference type="SAM" id="MobiDB-lite"/>
    </source>
</evidence>
<feature type="region of interest" description="Disordered" evidence="1">
    <location>
        <begin position="1"/>
        <end position="27"/>
    </location>
</feature>